<comment type="caution">
    <text evidence="4">Lacks conserved residue(s) required for the propagation of feature annotation.</text>
</comment>
<feature type="short sequence motif" description="GXSXG" evidence="4">
    <location>
        <begin position="65"/>
        <end position="69"/>
    </location>
</feature>
<dbReference type="InterPro" id="IPR002641">
    <property type="entry name" value="PNPLA_dom"/>
</dbReference>
<dbReference type="InterPro" id="IPR050301">
    <property type="entry name" value="NTE"/>
</dbReference>
<name>A0A345ZRC6_9HYPH</name>
<reference evidence="6 7" key="1">
    <citation type="submission" date="2018-07" db="EMBL/GenBank/DDBJ databases">
        <authorList>
            <person name="Quirk P.G."/>
            <person name="Krulwich T.A."/>
        </authorList>
    </citation>
    <scope>NUCLEOTIDE SEQUENCE [LARGE SCALE GENOMIC DNA]</scope>
    <source>
        <strain evidence="6 7">CC-BB4</strain>
    </source>
</reference>
<dbReference type="Gene3D" id="3.40.1090.10">
    <property type="entry name" value="Cytosolic phospholipase A2 catalytic domain"/>
    <property type="match status" value="1"/>
</dbReference>
<evidence type="ECO:0000256" key="1">
    <source>
        <dbReference type="ARBA" id="ARBA00022801"/>
    </source>
</evidence>
<accession>A0A345ZRC6</accession>
<feature type="active site" description="Nucleophile" evidence="4">
    <location>
        <position position="67"/>
    </location>
</feature>
<keyword evidence="1 4" id="KW-0378">Hydrolase</keyword>
<evidence type="ECO:0000256" key="4">
    <source>
        <dbReference type="PROSITE-ProRule" id="PRU01161"/>
    </source>
</evidence>
<evidence type="ECO:0000259" key="5">
    <source>
        <dbReference type="PROSITE" id="PS51635"/>
    </source>
</evidence>
<proteinExistence type="predicted"/>
<gene>
    <name evidence="6" type="ORF">DW352_02435</name>
</gene>
<feature type="domain" description="PNPLA" evidence="5">
    <location>
        <begin position="34"/>
        <end position="194"/>
    </location>
</feature>
<evidence type="ECO:0000256" key="3">
    <source>
        <dbReference type="ARBA" id="ARBA00023098"/>
    </source>
</evidence>
<dbReference type="InterPro" id="IPR016035">
    <property type="entry name" value="Acyl_Trfase/lysoPLipase"/>
</dbReference>
<dbReference type="PROSITE" id="PS51635">
    <property type="entry name" value="PNPLA"/>
    <property type="match status" value="1"/>
</dbReference>
<dbReference type="OrthoDB" id="5290098at2"/>
<dbReference type="PANTHER" id="PTHR14226:SF76">
    <property type="entry name" value="NTE FAMILY PROTEIN RSSA"/>
    <property type="match status" value="1"/>
</dbReference>
<organism evidence="6 7">
    <name type="scientific">Pseudolabrys taiwanensis</name>
    <dbReference type="NCBI Taxonomy" id="331696"/>
    <lineage>
        <taxon>Bacteria</taxon>
        <taxon>Pseudomonadati</taxon>
        <taxon>Pseudomonadota</taxon>
        <taxon>Alphaproteobacteria</taxon>
        <taxon>Hyphomicrobiales</taxon>
        <taxon>Xanthobacteraceae</taxon>
        <taxon>Pseudolabrys</taxon>
    </lineage>
</organism>
<dbReference type="SUPFAM" id="SSF52151">
    <property type="entry name" value="FabD/lysophospholipase-like"/>
    <property type="match status" value="1"/>
</dbReference>
<dbReference type="Pfam" id="PF01734">
    <property type="entry name" value="Patatin"/>
    <property type="match status" value="1"/>
</dbReference>
<evidence type="ECO:0000256" key="2">
    <source>
        <dbReference type="ARBA" id="ARBA00022963"/>
    </source>
</evidence>
<dbReference type="KEGG" id="ptaw:DW352_02435"/>
<dbReference type="GO" id="GO:0016787">
    <property type="term" value="F:hydrolase activity"/>
    <property type="evidence" value="ECO:0007669"/>
    <property type="project" value="UniProtKB-UniRule"/>
</dbReference>
<dbReference type="PANTHER" id="PTHR14226">
    <property type="entry name" value="NEUROPATHY TARGET ESTERASE/SWISS CHEESE D.MELANOGASTER"/>
    <property type="match status" value="1"/>
</dbReference>
<feature type="short sequence motif" description="DGA/G" evidence="4">
    <location>
        <begin position="181"/>
        <end position="183"/>
    </location>
</feature>
<keyword evidence="3 4" id="KW-0443">Lipid metabolism</keyword>
<dbReference type="RefSeq" id="WP_115688198.1">
    <property type="nucleotide sequence ID" value="NZ_CP031417.1"/>
</dbReference>
<sequence>MVFEGFFSRARNGDRAAEATTQPAPAPAPPTIGLALGGGAARGFAHIGVIRTLLKHGIVPDVIVGTSIGAVVGGCYAANQLDTLDEWSKTLTARSILSYLDISLSGSGLINGNHLASRLQEGLKETRVEDLPVRFAAIATEFNTGHEIWLTRGRLSDALRASYSLPGIFPPVRIGGRWLVDGALVNPVPVSAARALGARLVIAVNLNSDLFGRGTIIASHGPDDEEAAPEATAKANGFRHMFSRESSLRRQVLGRRGRPGIPTVMVEAFNVMQDRITRARLAGDPPDVLISPRLGNIGWFDFHRAQDAIAIGTEAAERALEGVGEAVAALSHAASGPASAK</sequence>
<protein>
    <submittedName>
        <fullName evidence="6">Phospholipase</fullName>
    </submittedName>
</protein>
<dbReference type="GO" id="GO:0016042">
    <property type="term" value="P:lipid catabolic process"/>
    <property type="evidence" value="ECO:0007669"/>
    <property type="project" value="UniProtKB-UniRule"/>
</dbReference>
<dbReference type="AlphaFoldDB" id="A0A345ZRC6"/>
<dbReference type="EMBL" id="CP031417">
    <property type="protein sequence ID" value="AXK79473.1"/>
    <property type="molecule type" value="Genomic_DNA"/>
</dbReference>
<evidence type="ECO:0000313" key="6">
    <source>
        <dbReference type="EMBL" id="AXK79473.1"/>
    </source>
</evidence>
<dbReference type="Proteomes" id="UP000254889">
    <property type="component" value="Chromosome"/>
</dbReference>
<keyword evidence="2 4" id="KW-0442">Lipid degradation</keyword>
<evidence type="ECO:0000313" key="7">
    <source>
        <dbReference type="Proteomes" id="UP000254889"/>
    </source>
</evidence>
<keyword evidence="7" id="KW-1185">Reference proteome</keyword>
<feature type="active site" description="Proton acceptor" evidence="4">
    <location>
        <position position="181"/>
    </location>
</feature>